<evidence type="ECO:0000256" key="3">
    <source>
        <dbReference type="ARBA" id="ARBA00012039"/>
    </source>
</evidence>
<dbReference type="STRING" id="9986.ENSOCUP00000035803"/>
<evidence type="ECO:0000256" key="8">
    <source>
        <dbReference type="ARBA" id="ARBA00022801"/>
    </source>
</evidence>
<dbReference type="PRINTS" id="PR00141">
    <property type="entry name" value="PROTEASOME"/>
</dbReference>
<dbReference type="PROSITE" id="PS51476">
    <property type="entry name" value="PROTEASOME_BETA_2"/>
    <property type="match status" value="1"/>
</dbReference>
<dbReference type="SMR" id="A0A5F9CQL9"/>
<dbReference type="InParanoid" id="A0A5F9CQL9"/>
<dbReference type="PROSITE" id="PS00854">
    <property type="entry name" value="PROTEASOME_BETA_1"/>
    <property type="match status" value="1"/>
</dbReference>
<organism evidence="22 23">
    <name type="scientific">Oryctolagus cuniculus</name>
    <name type="common">Rabbit</name>
    <dbReference type="NCBI Taxonomy" id="9986"/>
    <lineage>
        <taxon>Eukaryota</taxon>
        <taxon>Metazoa</taxon>
        <taxon>Chordata</taxon>
        <taxon>Craniata</taxon>
        <taxon>Vertebrata</taxon>
        <taxon>Euteleostomi</taxon>
        <taxon>Mammalia</taxon>
        <taxon>Eutheria</taxon>
        <taxon>Euarchontoglires</taxon>
        <taxon>Glires</taxon>
        <taxon>Lagomorpha</taxon>
        <taxon>Leporidae</taxon>
        <taxon>Oryctolagus</taxon>
    </lineage>
</organism>
<evidence type="ECO:0000256" key="18">
    <source>
        <dbReference type="ARBA" id="ARBA00033092"/>
    </source>
</evidence>
<keyword evidence="21" id="KW-0472">Membrane</keyword>
<evidence type="ECO:0000256" key="21">
    <source>
        <dbReference type="SAM" id="Phobius"/>
    </source>
</evidence>
<dbReference type="Ensembl" id="ENSOCUT00000060117.1">
    <property type="protein sequence ID" value="ENSOCUP00000035803.1"/>
    <property type="gene ID" value="ENSOCUG00000002139.4"/>
</dbReference>
<evidence type="ECO:0000256" key="15">
    <source>
        <dbReference type="ARBA" id="ARBA00030933"/>
    </source>
</evidence>
<dbReference type="FunCoup" id="A0A5F9CQL9">
    <property type="interactions" value="502"/>
</dbReference>
<dbReference type="PANTHER" id="PTHR32194:SF12">
    <property type="entry name" value="PROTEASOME SUBUNIT BETA"/>
    <property type="match status" value="1"/>
</dbReference>
<dbReference type="Pfam" id="PF00227">
    <property type="entry name" value="Proteasome"/>
    <property type="match status" value="1"/>
</dbReference>
<evidence type="ECO:0000256" key="7">
    <source>
        <dbReference type="ARBA" id="ARBA00022698"/>
    </source>
</evidence>
<reference evidence="22" key="3">
    <citation type="submission" date="2025-09" db="UniProtKB">
        <authorList>
            <consortium name="Ensembl"/>
        </authorList>
    </citation>
    <scope>IDENTIFICATION</scope>
    <source>
        <strain evidence="22">Thorbecke</strain>
    </source>
</reference>
<evidence type="ECO:0000256" key="1">
    <source>
        <dbReference type="ARBA" id="ARBA00001198"/>
    </source>
</evidence>
<keyword evidence="21" id="KW-1133">Transmembrane helix</keyword>
<evidence type="ECO:0000256" key="20">
    <source>
        <dbReference type="SAM" id="MobiDB-lite"/>
    </source>
</evidence>
<evidence type="ECO:0000313" key="22">
    <source>
        <dbReference type="Ensembl" id="ENSOCUP00000035803.1"/>
    </source>
</evidence>
<evidence type="ECO:0000256" key="10">
    <source>
        <dbReference type="ARBA" id="ARBA00022942"/>
    </source>
</evidence>
<dbReference type="InterPro" id="IPR000243">
    <property type="entry name" value="Pept_T1A_subB"/>
</dbReference>
<evidence type="ECO:0000256" key="9">
    <source>
        <dbReference type="ARBA" id="ARBA00022859"/>
    </source>
</evidence>
<dbReference type="EC" id="3.4.25.1" evidence="3"/>
<dbReference type="Bgee" id="ENSOCUG00000002139">
    <property type="expression patterns" value="Expressed in blood and 20 other cell types or tissues"/>
</dbReference>
<comment type="catalytic activity">
    <reaction evidence="1">
        <text>Cleavage of peptide bonds with very broad specificity.</text>
        <dbReference type="EC" id="3.4.25.1"/>
    </reaction>
</comment>
<dbReference type="GO" id="GO:0002376">
    <property type="term" value="P:immune system process"/>
    <property type="evidence" value="ECO:0007669"/>
    <property type="project" value="UniProtKB-KW"/>
</dbReference>
<feature type="compositionally biased region" description="Basic residues" evidence="20">
    <location>
        <begin position="20"/>
        <end position="30"/>
    </location>
</feature>
<evidence type="ECO:0000256" key="14">
    <source>
        <dbReference type="ARBA" id="ARBA00030655"/>
    </source>
</evidence>
<sequence>MHSSPRLLQNPLEPVFPPRPRPRLFRHRSPGRSAERRLAPRREASARGRGRPLVGAARGGAADPAPGAGAGWKPASLSQPGARRPAGMLRAGAPAGDLPWAGEVHTGTTIMAVEFDGGVVVGSDSRVSAGQAVVNRVFDKLSPLHQRIYCALSGSAADAQAIADMAAYQLELHGLELEEPPLVLAAANVVRNITYKYREDLSAHLMVAGWDQREGGQVYGTLEGMLIRQPFAIGGSGSTYIYGYVDAAYKPGMSPEECRRFTTDGNSPSGLRRGRVVAWECKTAWSRKRNTWVAIYVNVQTRKRDGDMRTGGVHHRYFEETTVGSIIAIETMEAQVTWLSSFFFFLTFIYFFFI</sequence>
<accession>A0A5F9CQL9</accession>
<keyword evidence="11" id="KW-0865">Zymogen</keyword>
<dbReference type="AlphaFoldDB" id="A0A5F9CQL9"/>
<keyword evidence="9" id="KW-0391">Immunity</keyword>
<protein>
    <recommendedName>
        <fullName evidence="4">Proteasome subunit beta type-9</fullName>
        <ecNumber evidence="3">3.4.25.1</ecNumber>
    </recommendedName>
    <alternativeName>
        <fullName evidence="18">Low molecular mass protein 2</fullName>
    </alternativeName>
    <alternativeName>
        <fullName evidence="13">Macropain chain 7</fullName>
    </alternativeName>
    <alternativeName>
        <fullName evidence="17">Multicatalytic endopeptidase complex chain 7</fullName>
    </alternativeName>
    <alternativeName>
        <fullName evidence="15">Proteasome chain 7</fullName>
    </alternativeName>
    <alternativeName>
        <fullName evidence="14">Proteasome subunit beta-1i</fullName>
    </alternativeName>
    <alternativeName>
        <fullName evidence="16">Really interesting new gene 12 protein</fullName>
    </alternativeName>
</protein>
<proteinExistence type="predicted"/>
<dbReference type="GO" id="GO:0005839">
    <property type="term" value="C:proteasome core complex"/>
    <property type="evidence" value="ECO:0007669"/>
    <property type="project" value="InterPro"/>
</dbReference>
<keyword evidence="12" id="KW-0539">Nucleus</keyword>
<evidence type="ECO:0000256" key="5">
    <source>
        <dbReference type="ARBA" id="ARBA00022490"/>
    </source>
</evidence>
<evidence type="ECO:0000256" key="6">
    <source>
        <dbReference type="ARBA" id="ARBA00022670"/>
    </source>
</evidence>
<feature type="active site" description="Nucleophile" evidence="19">
    <location>
        <position position="108"/>
    </location>
</feature>
<evidence type="ECO:0000256" key="13">
    <source>
        <dbReference type="ARBA" id="ARBA00029958"/>
    </source>
</evidence>
<dbReference type="InterPro" id="IPR029055">
    <property type="entry name" value="Ntn_hydrolases_N"/>
</dbReference>
<evidence type="ECO:0000256" key="2">
    <source>
        <dbReference type="ARBA" id="ARBA00004123"/>
    </source>
</evidence>
<keyword evidence="6" id="KW-0645">Protease</keyword>
<evidence type="ECO:0000256" key="12">
    <source>
        <dbReference type="ARBA" id="ARBA00023242"/>
    </source>
</evidence>
<dbReference type="GeneTree" id="ENSGT00940000159897"/>
<dbReference type="SUPFAM" id="SSF56235">
    <property type="entry name" value="N-terminal nucleophile aminohydrolases (Ntn hydrolases)"/>
    <property type="match status" value="1"/>
</dbReference>
<dbReference type="GO" id="GO:0005634">
    <property type="term" value="C:nucleus"/>
    <property type="evidence" value="ECO:0007669"/>
    <property type="project" value="UniProtKB-SubCell"/>
</dbReference>
<dbReference type="PANTHER" id="PTHR32194">
    <property type="entry name" value="METALLOPROTEASE TLDD"/>
    <property type="match status" value="1"/>
</dbReference>
<keyword evidence="23" id="KW-1185">Reference proteome</keyword>
<dbReference type="GO" id="GO:0004298">
    <property type="term" value="F:threonine-type endopeptidase activity"/>
    <property type="evidence" value="ECO:0007669"/>
    <property type="project" value="UniProtKB-KW"/>
</dbReference>
<feature type="compositionally biased region" description="Basic and acidic residues" evidence="20">
    <location>
        <begin position="33"/>
        <end position="46"/>
    </location>
</feature>
<dbReference type="InterPro" id="IPR001353">
    <property type="entry name" value="Proteasome_sua/b"/>
</dbReference>
<keyword evidence="8" id="KW-0378">Hydrolase</keyword>
<evidence type="ECO:0000256" key="19">
    <source>
        <dbReference type="PIRSR" id="PIRSR600243-1"/>
    </source>
</evidence>
<reference evidence="22 23" key="1">
    <citation type="journal article" date="2011" name="Nature">
        <title>A high-resolution map of human evolutionary constraint using 29 mammals.</title>
        <authorList>
            <person name="Lindblad-Toh K."/>
            <person name="Garber M."/>
            <person name="Zuk O."/>
            <person name="Lin M.F."/>
            <person name="Parker B.J."/>
            <person name="Washietl S."/>
            <person name="Kheradpour P."/>
            <person name="Ernst J."/>
            <person name="Jordan G."/>
            <person name="Mauceli E."/>
            <person name="Ward L.D."/>
            <person name="Lowe C.B."/>
            <person name="Holloway A.K."/>
            <person name="Clamp M."/>
            <person name="Gnerre S."/>
            <person name="Alfoldi J."/>
            <person name="Beal K."/>
            <person name="Chang J."/>
            <person name="Clawson H."/>
            <person name="Cuff J."/>
            <person name="Di Palma F."/>
            <person name="Fitzgerald S."/>
            <person name="Flicek P."/>
            <person name="Guttman M."/>
            <person name="Hubisz M.J."/>
            <person name="Jaffe D.B."/>
            <person name="Jungreis I."/>
            <person name="Kent W.J."/>
            <person name="Kostka D."/>
            <person name="Lara M."/>
            <person name="Martins A.L."/>
            <person name="Massingham T."/>
            <person name="Moltke I."/>
            <person name="Raney B.J."/>
            <person name="Rasmussen M.D."/>
            <person name="Robinson J."/>
            <person name="Stark A."/>
            <person name="Vilella A.J."/>
            <person name="Wen J."/>
            <person name="Xie X."/>
            <person name="Zody M.C."/>
            <person name="Baldwin J."/>
            <person name="Bloom T."/>
            <person name="Chin C.W."/>
            <person name="Heiman D."/>
            <person name="Nicol R."/>
            <person name="Nusbaum C."/>
            <person name="Young S."/>
            <person name="Wilkinson J."/>
            <person name="Worley K.C."/>
            <person name="Kovar C.L."/>
            <person name="Muzny D.M."/>
            <person name="Gibbs R.A."/>
            <person name="Cree A."/>
            <person name="Dihn H.H."/>
            <person name="Fowler G."/>
            <person name="Jhangiani S."/>
            <person name="Joshi V."/>
            <person name="Lee S."/>
            <person name="Lewis L.R."/>
            <person name="Nazareth L.V."/>
            <person name="Okwuonu G."/>
            <person name="Santibanez J."/>
            <person name="Warren W.C."/>
            <person name="Mardis E.R."/>
            <person name="Weinstock G.M."/>
            <person name="Wilson R.K."/>
            <person name="Delehaunty K."/>
            <person name="Dooling D."/>
            <person name="Fronik C."/>
            <person name="Fulton L."/>
            <person name="Fulton B."/>
            <person name="Graves T."/>
            <person name="Minx P."/>
            <person name="Sodergren E."/>
            <person name="Birney E."/>
            <person name="Margulies E.H."/>
            <person name="Herrero J."/>
            <person name="Green E.D."/>
            <person name="Haussler D."/>
            <person name="Siepel A."/>
            <person name="Goldman N."/>
            <person name="Pollard K.S."/>
            <person name="Pedersen J.S."/>
            <person name="Lander E.S."/>
            <person name="Kellis M."/>
        </authorList>
    </citation>
    <scope>NUCLEOTIDE SEQUENCE [LARGE SCALE GENOMIC DNA]</scope>
    <source>
        <strain evidence="22 23">Thorbecke inbred</strain>
    </source>
</reference>
<evidence type="ECO:0000256" key="11">
    <source>
        <dbReference type="ARBA" id="ARBA00023145"/>
    </source>
</evidence>
<keyword evidence="5" id="KW-0963">Cytoplasm</keyword>
<dbReference type="GO" id="GO:0005737">
    <property type="term" value="C:cytoplasm"/>
    <property type="evidence" value="ECO:0007669"/>
    <property type="project" value="TreeGrafter"/>
</dbReference>
<dbReference type="InterPro" id="IPR023333">
    <property type="entry name" value="Proteasome_suB-type"/>
</dbReference>
<keyword evidence="10" id="KW-0647">Proteasome</keyword>
<evidence type="ECO:0000256" key="16">
    <source>
        <dbReference type="ARBA" id="ARBA00031118"/>
    </source>
</evidence>
<name>A0A5F9CQL9_RABIT</name>
<dbReference type="EMBL" id="AAGW02017730">
    <property type="status" value="NOT_ANNOTATED_CDS"/>
    <property type="molecule type" value="Genomic_DNA"/>
</dbReference>
<evidence type="ECO:0000313" key="23">
    <source>
        <dbReference type="Proteomes" id="UP000001811"/>
    </source>
</evidence>
<feature type="compositionally biased region" description="Low complexity" evidence="20">
    <location>
        <begin position="55"/>
        <end position="75"/>
    </location>
</feature>
<dbReference type="Gene3D" id="3.60.20.10">
    <property type="entry name" value="Glutamine Phosphoribosylpyrophosphate, subunit 1, domain 1"/>
    <property type="match status" value="1"/>
</dbReference>
<keyword evidence="21" id="KW-0812">Transmembrane</keyword>
<evidence type="ECO:0000256" key="4">
    <source>
        <dbReference type="ARBA" id="ARBA00016154"/>
    </source>
</evidence>
<dbReference type="InterPro" id="IPR016050">
    <property type="entry name" value="Proteasome_bsu_CS"/>
</dbReference>
<keyword evidence="7" id="KW-0888">Threonine protease</keyword>
<reference evidence="22" key="2">
    <citation type="submission" date="2025-08" db="UniProtKB">
        <authorList>
            <consortium name="Ensembl"/>
        </authorList>
    </citation>
    <scope>IDENTIFICATION</scope>
    <source>
        <strain evidence="22">Thorbecke</strain>
    </source>
</reference>
<feature type="region of interest" description="Disordered" evidence="20">
    <location>
        <begin position="1"/>
        <end position="86"/>
    </location>
</feature>
<dbReference type="GO" id="GO:0051603">
    <property type="term" value="P:proteolysis involved in protein catabolic process"/>
    <property type="evidence" value="ECO:0007669"/>
    <property type="project" value="InterPro"/>
</dbReference>
<feature type="transmembrane region" description="Helical" evidence="21">
    <location>
        <begin position="336"/>
        <end position="353"/>
    </location>
</feature>
<comment type="subcellular location">
    <subcellularLocation>
        <location evidence="2">Nucleus</location>
    </subcellularLocation>
</comment>
<dbReference type="Proteomes" id="UP000001811">
    <property type="component" value="Chromosome 12"/>
</dbReference>
<dbReference type="CDD" id="cd03762">
    <property type="entry name" value="proteasome_beta_type_6"/>
    <property type="match status" value="1"/>
</dbReference>
<evidence type="ECO:0000256" key="17">
    <source>
        <dbReference type="ARBA" id="ARBA00031605"/>
    </source>
</evidence>